<reference evidence="2" key="1">
    <citation type="journal article" date="2020" name="Fungal Divers.">
        <title>Resolving the Mortierellaceae phylogeny through synthesis of multi-gene phylogenetics and phylogenomics.</title>
        <authorList>
            <person name="Vandepol N."/>
            <person name="Liber J."/>
            <person name="Desiro A."/>
            <person name="Na H."/>
            <person name="Kennedy M."/>
            <person name="Barry K."/>
            <person name="Grigoriev I.V."/>
            <person name="Miller A.N."/>
            <person name="O'Donnell K."/>
            <person name="Stajich J.E."/>
            <person name="Bonito G."/>
        </authorList>
    </citation>
    <scope>NUCLEOTIDE SEQUENCE</scope>
    <source>
        <strain evidence="2">CK1249</strain>
    </source>
</reference>
<evidence type="ECO:0000313" key="3">
    <source>
        <dbReference type="Proteomes" id="UP000738359"/>
    </source>
</evidence>
<comment type="caution">
    <text evidence="2">The sequence shown here is derived from an EMBL/GenBank/DDBJ whole genome shotgun (WGS) entry which is preliminary data.</text>
</comment>
<feature type="region of interest" description="Disordered" evidence="1">
    <location>
        <begin position="44"/>
        <end position="66"/>
    </location>
</feature>
<sequence>KKSRAKASLSISKEIDEVLSKALDTLSLEEVRVIVNKTLSVQKTVQPSPLEKPNDTKQEGEGHQLEPNSKYSKFCAVLEYPGYCQLRYSKNPKRLEGKLRTLCGSANIPTDLNKCIFANIRDFDAQITHDKSIADDF</sequence>
<accession>A0A9P6LXL8</accession>
<dbReference type="EMBL" id="JAAAHY010001162">
    <property type="protein sequence ID" value="KAF9951963.1"/>
    <property type="molecule type" value="Genomic_DNA"/>
</dbReference>
<evidence type="ECO:0000256" key="1">
    <source>
        <dbReference type="SAM" id="MobiDB-lite"/>
    </source>
</evidence>
<dbReference type="AlphaFoldDB" id="A0A9P6LXL8"/>
<proteinExistence type="predicted"/>
<dbReference type="Proteomes" id="UP000738359">
    <property type="component" value="Unassembled WGS sequence"/>
</dbReference>
<name>A0A9P6LXL8_MORAP</name>
<feature type="compositionally biased region" description="Basic and acidic residues" evidence="1">
    <location>
        <begin position="52"/>
        <end position="64"/>
    </location>
</feature>
<keyword evidence="3" id="KW-1185">Reference proteome</keyword>
<protein>
    <submittedName>
        <fullName evidence="2">Uncharacterized protein</fullName>
    </submittedName>
</protein>
<organism evidence="2 3">
    <name type="scientific">Mortierella alpina</name>
    <name type="common">Oleaginous fungus</name>
    <name type="synonym">Mortierella renispora</name>
    <dbReference type="NCBI Taxonomy" id="64518"/>
    <lineage>
        <taxon>Eukaryota</taxon>
        <taxon>Fungi</taxon>
        <taxon>Fungi incertae sedis</taxon>
        <taxon>Mucoromycota</taxon>
        <taxon>Mortierellomycotina</taxon>
        <taxon>Mortierellomycetes</taxon>
        <taxon>Mortierellales</taxon>
        <taxon>Mortierellaceae</taxon>
        <taxon>Mortierella</taxon>
    </lineage>
</organism>
<feature type="non-terminal residue" evidence="2">
    <location>
        <position position="137"/>
    </location>
</feature>
<evidence type="ECO:0000313" key="2">
    <source>
        <dbReference type="EMBL" id="KAF9951963.1"/>
    </source>
</evidence>
<gene>
    <name evidence="2" type="ORF">BGZ70_000793</name>
</gene>